<dbReference type="NCBIfam" id="NF008453">
    <property type="entry name" value="PRK11308.1"/>
    <property type="match status" value="2"/>
</dbReference>
<dbReference type="InterPro" id="IPR003593">
    <property type="entry name" value="AAA+_ATPase"/>
</dbReference>
<protein>
    <submittedName>
        <fullName evidence="6">Peptide/nickel transport system ATP-binding protein</fullName>
    </submittedName>
</protein>
<organism evidence="6 7">
    <name type="scientific">Brevibacterium sandarakinum</name>
    <dbReference type="NCBI Taxonomy" id="629680"/>
    <lineage>
        <taxon>Bacteria</taxon>
        <taxon>Bacillati</taxon>
        <taxon>Actinomycetota</taxon>
        <taxon>Actinomycetes</taxon>
        <taxon>Micrococcales</taxon>
        <taxon>Brevibacteriaceae</taxon>
        <taxon>Brevibacterium</taxon>
    </lineage>
</organism>
<dbReference type="CDD" id="cd03257">
    <property type="entry name" value="ABC_NikE_OppD_transporters"/>
    <property type="match status" value="2"/>
</dbReference>
<evidence type="ECO:0000256" key="3">
    <source>
        <dbReference type="ARBA" id="ARBA00022741"/>
    </source>
</evidence>
<evidence type="ECO:0000313" key="7">
    <source>
        <dbReference type="Proteomes" id="UP000199700"/>
    </source>
</evidence>
<dbReference type="InterPro" id="IPR027417">
    <property type="entry name" value="P-loop_NTPase"/>
</dbReference>
<dbReference type="InterPro" id="IPR017871">
    <property type="entry name" value="ABC_transporter-like_CS"/>
</dbReference>
<gene>
    <name evidence="6" type="ORF">SAMN04489751_1685</name>
</gene>
<evidence type="ECO:0000313" key="6">
    <source>
        <dbReference type="EMBL" id="SDS29406.1"/>
    </source>
</evidence>
<dbReference type="STRING" id="629680.SAMN04489751_1685"/>
<dbReference type="InterPro" id="IPR003439">
    <property type="entry name" value="ABC_transporter-like_ATP-bd"/>
</dbReference>
<dbReference type="RefSeq" id="WP_092104772.1">
    <property type="nucleotide sequence ID" value="NZ_LT629739.1"/>
</dbReference>
<dbReference type="Gene3D" id="3.40.50.300">
    <property type="entry name" value="P-loop containing nucleotide triphosphate hydrolases"/>
    <property type="match status" value="2"/>
</dbReference>
<dbReference type="PROSITE" id="PS00211">
    <property type="entry name" value="ABC_TRANSPORTER_1"/>
    <property type="match status" value="2"/>
</dbReference>
<dbReference type="InterPro" id="IPR013563">
    <property type="entry name" value="Oligopep_ABC_C"/>
</dbReference>
<dbReference type="EMBL" id="LT629739">
    <property type="protein sequence ID" value="SDS29406.1"/>
    <property type="molecule type" value="Genomic_DNA"/>
</dbReference>
<sequence length="570" mass="60179">MTTVTTGGGEPSEFVLEVSGLEVSYETPVLHDVGFTLAPGERLALVGQSGSGKSTTISAILGLLPGAGHVSSGSVEYRGENLVSADPLRLQALRGRSIALVPQDPMASLNPSMRVGDQIADALRTYGTSNSAEVTRNVVRLMTEAGIPDAENRRRSYPHEFSGGMRQRILIAIALSGEPDLIIADEPTSALDVTVQKQILDHLQKLVTERGTSLLFVTHDLGVAGERTDTILVMNEGRVVERGTPQQVLGNPQDEYTKALVKAAPSIVVEREANPTAAAPATAAPATVAAASATAAARTGSGDGQDGTTSANVLEVNDLHKVYKLRGRGKEVHALNGVSFTAKRGQTTAIIGESGSGKSTIAKIVLGLEKSSSGEVLAGGRNVDATSKVERSILRRFSQPVFQDPFSSLNPMWGIERIIREPLDVFKIGSQAERKKKVAEVLDQVALPASMLERRPADLSGGQRQRIAIARALISEPELLICDEAVSALDVLVQEQILELLRQLQSGLGVSCLFITHDLAVVANLADDVVVMKSGEVVEAGATRDVIDRPAAEYTQKLLAAVPGAGLLNA</sequence>
<dbReference type="GO" id="GO:0015833">
    <property type="term" value="P:peptide transport"/>
    <property type="evidence" value="ECO:0007669"/>
    <property type="project" value="InterPro"/>
</dbReference>
<keyword evidence="4 6" id="KW-0067">ATP-binding</keyword>
<evidence type="ECO:0000256" key="4">
    <source>
        <dbReference type="ARBA" id="ARBA00022840"/>
    </source>
</evidence>
<feature type="domain" description="ABC transporter" evidence="5">
    <location>
        <begin position="314"/>
        <end position="559"/>
    </location>
</feature>
<reference evidence="6" key="1">
    <citation type="submission" date="2016-10" db="EMBL/GenBank/DDBJ databases">
        <authorList>
            <person name="Varghese N."/>
            <person name="Submissions S."/>
        </authorList>
    </citation>
    <scope>NUCLEOTIDE SEQUENCE [LARGE SCALE GENOMIC DNA]</scope>
    <source>
        <strain evidence="6">DSM 22082</strain>
    </source>
</reference>
<evidence type="ECO:0000256" key="1">
    <source>
        <dbReference type="ARBA" id="ARBA00005417"/>
    </source>
</evidence>
<dbReference type="Pfam" id="PF08352">
    <property type="entry name" value="oligo_HPY"/>
    <property type="match status" value="2"/>
</dbReference>
<proteinExistence type="inferred from homology"/>
<dbReference type="PROSITE" id="PS50893">
    <property type="entry name" value="ABC_TRANSPORTER_2"/>
    <property type="match status" value="2"/>
</dbReference>
<dbReference type="NCBIfam" id="NF007739">
    <property type="entry name" value="PRK10419.1"/>
    <property type="match status" value="2"/>
</dbReference>
<keyword evidence="2" id="KW-0813">Transport</keyword>
<dbReference type="OrthoDB" id="4008250at2"/>
<keyword evidence="7" id="KW-1185">Reference proteome</keyword>
<evidence type="ECO:0000259" key="5">
    <source>
        <dbReference type="PROSITE" id="PS50893"/>
    </source>
</evidence>
<dbReference type="PANTHER" id="PTHR43776">
    <property type="entry name" value="TRANSPORT ATP-BINDING PROTEIN"/>
    <property type="match status" value="1"/>
</dbReference>
<evidence type="ECO:0000256" key="2">
    <source>
        <dbReference type="ARBA" id="ARBA00022448"/>
    </source>
</evidence>
<name>A0A1H1R1C4_BRESA</name>
<dbReference type="Proteomes" id="UP000199700">
    <property type="component" value="Chromosome"/>
</dbReference>
<comment type="similarity">
    <text evidence="1">Belongs to the ABC transporter superfamily.</text>
</comment>
<keyword evidence="3" id="KW-0547">Nucleotide-binding</keyword>
<dbReference type="GO" id="GO:0016887">
    <property type="term" value="F:ATP hydrolysis activity"/>
    <property type="evidence" value="ECO:0007669"/>
    <property type="project" value="InterPro"/>
</dbReference>
<dbReference type="AlphaFoldDB" id="A0A1H1R1C4"/>
<dbReference type="SUPFAM" id="SSF52540">
    <property type="entry name" value="P-loop containing nucleoside triphosphate hydrolases"/>
    <property type="match status" value="2"/>
</dbReference>
<dbReference type="FunFam" id="3.40.50.300:FF:000016">
    <property type="entry name" value="Oligopeptide ABC transporter ATP-binding component"/>
    <property type="match status" value="1"/>
</dbReference>
<dbReference type="SMART" id="SM00382">
    <property type="entry name" value="AAA"/>
    <property type="match status" value="2"/>
</dbReference>
<dbReference type="GO" id="GO:0005524">
    <property type="term" value="F:ATP binding"/>
    <property type="evidence" value="ECO:0007669"/>
    <property type="project" value="UniProtKB-KW"/>
</dbReference>
<dbReference type="Pfam" id="PF00005">
    <property type="entry name" value="ABC_tran"/>
    <property type="match status" value="2"/>
</dbReference>
<accession>A0A1H1R1C4</accession>
<feature type="domain" description="ABC transporter" evidence="5">
    <location>
        <begin position="15"/>
        <end position="261"/>
    </location>
</feature>
<dbReference type="GO" id="GO:0055085">
    <property type="term" value="P:transmembrane transport"/>
    <property type="evidence" value="ECO:0007669"/>
    <property type="project" value="UniProtKB-ARBA"/>
</dbReference>
<dbReference type="InterPro" id="IPR050319">
    <property type="entry name" value="ABC_transp_ATP-bind"/>
</dbReference>